<dbReference type="Proteomes" id="UP001379533">
    <property type="component" value="Chromosome"/>
</dbReference>
<evidence type="ECO:0000313" key="3">
    <source>
        <dbReference type="Proteomes" id="UP001379533"/>
    </source>
</evidence>
<evidence type="ECO:0008006" key="4">
    <source>
        <dbReference type="Google" id="ProtNLM"/>
    </source>
</evidence>
<keyword evidence="1" id="KW-0732">Signal</keyword>
<gene>
    <name evidence="2" type="ORF">LZC95_50280</name>
</gene>
<dbReference type="EMBL" id="CP089982">
    <property type="protein sequence ID" value="WXA94594.1"/>
    <property type="molecule type" value="Genomic_DNA"/>
</dbReference>
<keyword evidence="3" id="KW-1185">Reference proteome</keyword>
<evidence type="ECO:0000313" key="2">
    <source>
        <dbReference type="EMBL" id="WXA94594.1"/>
    </source>
</evidence>
<name>A0ABZ2K935_9BACT</name>
<reference evidence="2 3" key="1">
    <citation type="submission" date="2021-12" db="EMBL/GenBank/DDBJ databases">
        <title>Discovery of the Pendulisporaceae a myxobacterial family with distinct sporulation behavior and unique specialized metabolism.</title>
        <authorList>
            <person name="Garcia R."/>
            <person name="Popoff A."/>
            <person name="Bader C.D."/>
            <person name="Loehr J."/>
            <person name="Walesch S."/>
            <person name="Walt C."/>
            <person name="Boldt J."/>
            <person name="Bunk B."/>
            <person name="Haeckl F.J.F.P.J."/>
            <person name="Gunesch A.P."/>
            <person name="Birkelbach J."/>
            <person name="Nuebel U."/>
            <person name="Pietschmann T."/>
            <person name="Bach T."/>
            <person name="Mueller R."/>
        </authorList>
    </citation>
    <scope>NUCLEOTIDE SEQUENCE [LARGE SCALE GENOMIC DNA]</scope>
    <source>
        <strain evidence="2 3">MSr12523</strain>
    </source>
</reference>
<dbReference type="RefSeq" id="WP_394845204.1">
    <property type="nucleotide sequence ID" value="NZ_CP089982.1"/>
</dbReference>
<protein>
    <recommendedName>
        <fullName evidence="4">Lipoprotein</fullName>
    </recommendedName>
</protein>
<accession>A0ABZ2K935</accession>
<feature type="chain" id="PRO_5045545743" description="Lipoprotein" evidence="1">
    <location>
        <begin position="24"/>
        <end position="150"/>
    </location>
</feature>
<dbReference type="PROSITE" id="PS51257">
    <property type="entry name" value="PROKAR_LIPOPROTEIN"/>
    <property type="match status" value="1"/>
</dbReference>
<organism evidence="2 3">
    <name type="scientific">Pendulispora brunnea</name>
    <dbReference type="NCBI Taxonomy" id="2905690"/>
    <lineage>
        <taxon>Bacteria</taxon>
        <taxon>Pseudomonadati</taxon>
        <taxon>Myxococcota</taxon>
        <taxon>Myxococcia</taxon>
        <taxon>Myxococcales</taxon>
        <taxon>Sorangiineae</taxon>
        <taxon>Pendulisporaceae</taxon>
        <taxon>Pendulispora</taxon>
    </lineage>
</organism>
<feature type="signal peptide" evidence="1">
    <location>
        <begin position="1"/>
        <end position="23"/>
    </location>
</feature>
<proteinExistence type="predicted"/>
<sequence length="150" mass="15473">MNRNRPRSLLFVLWATLALALWAAGCTPRGPQSPVRETARSAILTLARAATVADQLCDMTARDRRDAKIAKLCADAYDAAREALLGAEGAVDAWDAGQSGQTTCAAAKAAAALGQIAHAIEQAGVTLPLLIVDALSLAKAFGGACRVGTT</sequence>
<evidence type="ECO:0000256" key="1">
    <source>
        <dbReference type="SAM" id="SignalP"/>
    </source>
</evidence>